<dbReference type="EC" id="3.1.1.-" evidence="4"/>
<dbReference type="EMBL" id="JACHMY010000001">
    <property type="protein sequence ID" value="MBB5834209.1"/>
    <property type="molecule type" value="Genomic_DNA"/>
</dbReference>
<protein>
    <recommendedName>
        <fullName evidence="4">Carboxylic ester hydrolase</fullName>
        <ecNumber evidence="4">3.1.1.-</ecNumber>
    </recommendedName>
</protein>
<comment type="similarity">
    <text evidence="1 4">Belongs to the type-B carboxylesterase/lipase family.</text>
</comment>
<dbReference type="GO" id="GO:0016787">
    <property type="term" value="F:hydrolase activity"/>
    <property type="evidence" value="ECO:0007669"/>
    <property type="project" value="UniProtKB-KW"/>
</dbReference>
<keyword evidence="3 4" id="KW-0378">Hydrolase</keyword>
<keyword evidence="7" id="KW-1185">Reference proteome</keyword>
<comment type="similarity">
    <text evidence="2">Belongs to the 'GDXG' lipolytic enzyme family.</text>
</comment>
<dbReference type="Proteomes" id="UP000549971">
    <property type="component" value="Unassembled WGS sequence"/>
</dbReference>
<accession>A0A7W9MS45</accession>
<dbReference type="PROSITE" id="PS00122">
    <property type="entry name" value="CARBOXYLESTERASE_B_1"/>
    <property type="match status" value="1"/>
</dbReference>
<evidence type="ECO:0000256" key="2">
    <source>
        <dbReference type="ARBA" id="ARBA00010515"/>
    </source>
</evidence>
<evidence type="ECO:0000256" key="4">
    <source>
        <dbReference type="RuleBase" id="RU361235"/>
    </source>
</evidence>
<proteinExistence type="inferred from homology"/>
<comment type="caution">
    <text evidence="6">The sequence shown here is derived from an EMBL/GenBank/DDBJ whole genome shotgun (WGS) entry which is preliminary data.</text>
</comment>
<dbReference type="InterPro" id="IPR002018">
    <property type="entry name" value="CarbesteraseB"/>
</dbReference>
<sequence length="461" mass="47831">MELTVEGGRIRGVTTGGVTAYLGVPYAGSPVGYAAPKPVTPWDGVRDATELGPTAPQPPYDPPFDVLLTNPTQDGDEFLNVNVWTPGGDGLPVMVWIHGGAFRNGSNATPAYDGSAFARDGVVLVGVNYRLGVQGFGVLPDAPSNRGLLDQLAALRWVRDNIAAFGGDPEQVTIFGQSAGGMSVATLLAVPAAKGLFRRAIVQSGSAEATALDSDLALVTAEVAKRLGVPATAAGLESVETAELIAVQQQVSAELRAAPDPARWGVTTVQAGGGIMPFFPVIDGQLIDQQPLAAIRGGAATGVEVMAGTTRHEFNLFSVPSGVAASITAEALPVLLGRAGLDPALALQYTGTPGEIFTAISSERAFTQPTIRLAEAQQAAGGTAYVYEFSWESPLEGLGSCHSLELPFVFDTLSTATSPLFGSEPPQELADRVHAAWVSFAKTGSPGWSPYDTTTRAIQVF</sequence>
<feature type="domain" description="Carboxylesterase type B" evidence="5">
    <location>
        <begin position="356"/>
        <end position="447"/>
    </location>
</feature>
<dbReference type="SUPFAM" id="SSF53474">
    <property type="entry name" value="alpha/beta-Hydrolases"/>
    <property type="match status" value="1"/>
</dbReference>
<organism evidence="6 7">
    <name type="scientific">Kribbella italica</name>
    <dbReference type="NCBI Taxonomy" id="1540520"/>
    <lineage>
        <taxon>Bacteria</taxon>
        <taxon>Bacillati</taxon>
        <taxon>Actinomycetota</taxon>
        <taxon>Actinomycetes</taxon>
        <taxon>Propionibacteriales</taxon>
        <taxon>Kribbellaceae</taxon>
        <taxon>Kribbella</taxon>
    </lineage>
</organism>
<dbReference type="Pfam" id="PF00135">
    <property type="entry name" value="COesterase"/>
    <property type="match status" value="2"/>
</dbReference>
<evidence type="ECO:0000256" key="3">
    <source>
        <dbReference type="ARBA" id="ARBA00022801"/>
    </source>
</evidence>
<reference evidence="6 7" key="1">
    <citation type="submission" date="2020-08" db="EMBL/GenBank/DDBJ databases">
        <title>Sequencing the genomes of 1000 actinobacteria strains.</title>
        <authorList>
            <person name="Klenk H.-P."/>
        </authorList>
    </citation>
    <scope>NUCLEOTIDE SEQUENCE [LARGE SCALE GENOMIC DNA]</scope>
    <source>
        <strain evidence="6 7">DSM 28967</strain>
    </source>
</reference>
<dbReference type="RefSeq" id="WP_184794002.1">
    <property type="nucleotide sequence ID" value="NZ_JACHMY010000001.1"/>
</dbReference>
<dbReference type="AlphaFoldDB" id="A0A7W9MS45"/>
<dbReference type="InterPro" id="IPR029058">
    <property type="entry name" value="AB_hydrolase_fold"/>
</dbReference>
<dbReference type="InterPro" id="IPR050309">
    <property type="entry name" value="Type-B_Carboxylest/Lipase"/>
</dbReference>
<dbReference type="InterPro" id="IPR019826">
    <property type="entry name" value="Carboxylesterase_B_AS"/>
</dbReference>
<evidence type="ECO:0000313" key="6">
    <source>
        <dbReference type="EMBL" id="MBB5834209.1"/>
    </source>
</evidence>
<dbReference type="PROSITE" id="PS01173">
    <property type="entry name" value="LIPASE_GDXG_HIS"/>
    <property type="match status" value="1"/>
</dbReference>
<dbReference type="PANTHER" id="PTHR11559">
    <property type="entry name" value="CARBOXYLESTERASE"/>
    <property type="match status" value="1"/>
</dbReference>
<dbReference type="InterPro" id="IPR002168">
    <property type="entry name" value="Lipase_GDXG_HIS_AS"/>
</dbReference>
<evidence type="ECO:0000259" key="5">
    <source>
        <dbReference type="Pfam" id="PF00135"/>
    </source>
</evidence>
<evidence type="ECO:0000256" key="1">
    <source>
        <dbReference type="ARBA" id="ARBA00005964"/>
    </source>
</evidence>
<dbReference type="Gene3D" id="3.40.50.1820">
    <property type="entry name" value="alpha/beta hydrolase"/>
    <property type="match status" value="1"/>
</dbReference>
<gene>
    <name evidence="6" type="ORF">HDA39_000943</name>
</gene>
<evidence type="ECO:0000313" key="7">
    <source>
        <dbReference type="Proteomes" id="UP000549971"/>
    </source>
</evidence>
<name>A0A7W9MS45_9ACTN</name>
<feature type="domain" description="Carboxylesterase type B" evidence="5">
    <location>
        <begin position="3"/>
        <end position="318"/>
    </location>
</feature>